<gene>
    <name evidence="3" type="ORF">ACFPQB_07820</name>
</gene>
<evidence type="ECO:0000313" key="4">
    <source>
        <dbReference type="Proteomes" id="UP001596072"/>
    </source>
</evidence>
<protein>
    <submittedName>
        <fullName evidence="3">Uncharacterized protein</fullName>
    </submittedName>
</protein>
<organism evidence="3 4">
    <name type="scientific">Nocardioides vastitatis</name>
    <dbReference type="NCBI Taxonomy" id="2568655"/>
    <lineage>
        <taxon>Bacteria</taxon>
        <taxon>Bacillati</taxon>
        <taxon>Actinomycetota</taxon>
        <taxon>Actinomycetes</taxon>
        <taxon>Propionibacteriales</taxon>
        <taxon>Nocardioidaceae</taxon>
        <taxon>Nocardioides</taxon>
    </lineage>
</organism>
<feature type="signal peptide" evidence="2">
    <location>
        <begin position="1"/>
        <end position="24"/>
    </location>
</feature>
<accession>A0ABW0ZES9</accession>
<name>A0ABW0ZES9_9ACTN</name>
<dbReference type="EMBL" id="JBHSNS010000002">
    <property type="protein sequence ID" value="MFC5728822.1"/>
    <property type="molecule type" value="Genomic_DNA"/>
</dbReference>
<reference evidence="4" key="1">
    <citation type="journal article" date="2019" name="Int. J. Syst. Evol. Microbiol.">
        <title>The Global Catalogue of Microorganisms (GCM) 10K type strain sequencing project: providing services to taxonomists for standard genome sequencing and annotation.</title>
        <authorList>
            <consortium name="The Broad Institute Genomics Platform"/>
            <consortium name="The Broad Institute Genome Sequencing Center for Infectious Disease"/>
            <person name="Wu L."/>
            <person name="Ma J."/>
        </authorList>
    </citation>
    <scope>NUCLEOTIDE SEQUENCE [LARGE SCALE GENOMIC DNA]</scope>
    <source>
        <strain evidence="4">YIM 94188</strain>
    </source>
</reference>
<comment type="caution">
    <text evidence="3">The sequence shown here is derived from an EMBL/GenBank/DDBJ whole genome shotgun (WGS) entry which is preliminary data.</text>
</comment>
<keyword evidence="2" id="KW-0732">Signal</keyword>
<feature type="region of interest" description="Disordered" evidence="1">
    <location>
        <begin position="33"/>
        <end position="60"/>
    </location>
</feature>
<sequence length="267" mass="28699">MHSAGNRITTPAAVVCSVLLVALAAGCEGDAEARWSEPASGSPQLPDLVPVPPTDLHTKKAGDSWTVEFSSTVVNVGEGDFHLTADKGQDGSWTLTQDIPYDEGGAEHVRTPAEAVWGGDGHEHWHVKRYVVYHLQALGEDGKPTGTARTDHKVGFCIYDFKRADVGMGPDEPVYPREGCGREDSTHLVMGLTPGWADHYNWDLPGQSIDIDGLADGDYRIFAVADEGGTFQEETTDNNQTWVDFALSTDGQGNRLALLGEVGPSPE</sequence>
<keyword evidence="4" id="KW-1185">Reference proteome</keyword>
<dbReference type="PROSITE" id="PS51257">
    <property type="entry name" value="PROKAR_LIPOPROTEIN"/>
    <property type="match status" value="1"/>
</dbReference>
<evidence type="ECO:0000256" key="2">
    <source>
        <dbReference type="SAM" id="SignalP"/>
    </source>
</evidence>
<evidence type="ECO:0000256" key="1">
    <source>
        <dbReference type="SAM" id="MobiDB-lite"/>
    </source>
</evidence>
<evidence type="ECO:0000313" key="3">
    <source>
        <dbReference type="EMBL" id="MFC5728822.1"/>
    </source>
</evidence>
<dbReference type="RefSeq" id="WP_136435244.1">
    <property type="nucleotide sequence ID" value="NZ_JBHSNS010000002.1"/>
</dbReference>
<feature type="chain" id="PRO_5045299152" evidence="2">
    <location>
        <begin position="25"/>
        <end position="267"/>
    </location>
</feature>
<proteinExistence type="predicted"/>
<dbReference type="Proteomes" id="UP001596072">
    <property type="component" value="Unassembled WGS sequence"/>
</dbReference>